<dbReference type="PROSITE" id="PS51123">
    <property type="entry name" value="OMPA_2"/>
    <property type="match status" value="1"/>
</dbReference>
<feature type="signal peptide" evidence="3">
    <location>
        <begin position="1"/>
        <end position="35"/>
    </location>
</feature>
<evidence type="ECO:0000256" key="1">
    <source>
        <dbReference type="PROSITE-ProRule" id="PRU00473"/>
    </source>
</evidence>
<dbReference type="AlphaFoldDB" id="A0A975SKG8"/>
<dbReference type="PANTHER" id="PTHR30329">
    <property type="entry name" value="STATOR ELEMENT OF FLAGELLAR MOTOR COMPLEX"/>
    <property type="match status" value="1"/>
</dbReference>
<dbReference type="KEGG" id="aiq:Azoinq_08895"/>
<sequence>MTINLSRSCRCFALAALSGLLLLTGGCATLGSAPAGEDQAQADDDGTDAGVLPTKASPKRARITKGGVATAAVDPSRSIFFASDSSRVPNSAAPLLDEVADQLKGDRHKNVLLVAHTDDQGSPEFCVALAERRASAVASELVKRGVRSAQIQKMPVGSEGASPTCRNETCLQQERRVEVRLIE</sequence>
<dbReference type="PROSITE" id="PS51257">
    <property type="entry name" value="PROKAR_LIPOPROTEIN"/>
    <property type="match status" value="1"/>
</dbReference>
<evidence type="ECO:0000256" key="2">
    <source>
        <dbReference type="SAM" id="MobiDB-lite"/>
    </source>
</evidence>
<dbReference type="PANTHER" id="PTHR30329:SF21">
    <property type="entry name" value="LIPOPROTEIN YIAD-RELATED"/>
    <property type="match status" value="1"/>
</dbReference>
<dbReference type="RefSeq" id="WP_216129881.1">
    <property type="nucleotide sequence ID" value="NZ_CP064782.1"/>
</dbReference>
<proteinExistence type="predicted"/>
<dbReference type="InterPro" id="IPR006665">
    <property type="entry name" value="OmpA-like"/>
</dbReference>
<feature type="domain" description="OmpA-like" evidence="4">
    <location>
        <begin position="68"/>
        <end position="183"/>
    </location>
</feature>
<evidence type="ECO:0000256" key="3">
    <source>
        <dbReference type="SAM" id="SignalP"/>
    </source>
</evidence>
<dbReference type="GO" id="GO:0016020">
    <property type="term" value="C:membrane"/>
    <property type="evidence" value="ECO:0007669"/>
    <property type="project" value="UniProtKB-UniRule"/>
</dbReference>
<gene>
    <name evidence="5" type="ORF">Azoinq_08895</name>
</gene>
<keyword evidence="1" id="KW-0472">Membrane</keyword>
<dbReference type="InterPro" id="IPR050330">
    <property type="entry name" value="Bact_OuterMem_StrucFunc"/>
</dbReference>
<dbReference type="CDD" id="cd07185">
    <property type="entry name" value="OmpA_C-like"/>
    <property type="match status" value="1"/>
</dbReference>
<keyword evidence="6" id="KW-1185">Reference proteome</keyword>
<protein>
    <submittedName>
        <fullName evidence="5">OmpA family protein</fullName>
    </submittedName>
</protein>
<accession>A0A975SKG8</accession>
<keyword evidence="3" id="KW-0732">Signal</keyword>
<evidence type="ECO:0000313" key="5">
    <source>
        <dbReference type="EMBL" id="QWT47992.1"/>
    </source>
</evidence>
<feature type="region of interest" description="Disordered" evidence="2">
    <location>
        <begin position="35"/>
        <end position="54"/>
    </location>
</feature>
<dbReference type="Pfam" id="PF00691">
    <property type="entry name" value="OmpA"/>
    <property type="match status" value="1"/>
</dbReference>
<organism evidence="5 6">
    <name type="scientific">Azospira inquinata</name>
    <dbReference type="NCBI Taxonomy" id="2785627"/>
    <lineage>
        <taxon>Bacteria</taxon>
        <taxon>Pseudomonadati</taxon>
        <taxon>Pseudomonadota</taxon>
        <taxon>Betaproteobacteria</taxon>
        <taxon>Rhodocyclales</taxon>
        <taxon>Rhodocyclaceae</taxon>
        <taxon>Azospira</taxon>
    </lineage>
</organism>
<name>A0A975SKG8_9RHOO</name>
<feature type="chain" id="PRO_5037731711" evidence="3">
    <location>
        <begin position="36"/>
        <end position="183"/>
    </location>
</feature>
<evidence type="ECO:0000259" key="4">
    <source>
        <dbReference type="PROSITE" id="PS51123"/>
    </source>
</evidence>
<evidence type="ECO:0000313" key="6">
    <source>
        <dbReference type="Proteomes" id="UP000683428"/>
    </source>
</evidence>
<reference evidence="5" key="1">
    <citation type="submission" date="2020-11" db="EMBL/GenBank/DDBJ databases">
        <title>Azospira inquinata sp. nov.</title>
        <authorList>
            <person name="Moe W.M."/>
            <person name="Mikes M.C."/>
        </authorList>
    </citation>
    <scope>NUCLEOTIDE SEQUENCE</scope>
    <source>
        <strain evidence="5">Azo-3</strain>
    </source>
</reference>
<dbReference type="EMBL" id="CP064782">
    <property type="protein sequence ID" value="QWT47992.1"/>
    <property type="molecule type" value="Genomic_DNA"/>
</dbReference>
<dbReference type="Proteomes" id="UP000683428">
    <property type="component" value="Chromosome"/>
</dbReference>